<comment type="caution">
    <text evidence="2">The sequence shown here is derived from an EMBL/GenBank/DDBJ whole genome shotgun (WGS) entry which is preliminary data.</text>
</comment>
<dbReference type="GO" id="GO:0005741">
    <property type="term" value="C:mitochondrial outer membrane"/>
    <property type="evidence" value="ECO:0007669"/>
    <property type="project" value="InterPro"/>
</dbReference>
<dbReference type="Gene3D" id="2.40.160.10">
    <property type="entry name" value="Porin"/>
    <property type="match status" value="1"/>
</dbReference>
<proteinExistence type="inferred from homology"/>
<dbReference type="AlphaFoldDB" id="A0A9D4UL24"/>
<name>A0A9D4UL24_ADICA</name>
<dbReference type="Pfam" id="PF01459">
    <property type="entry name" value="Porin_3"/>
    <property type="match status" value="1"/>
</dbReference>
<evidence type="ECO:0000256" key="1">
    <source>
        <dbReference type="ARBA" id="ARBA00009624"/>
    </source>
</evidence>
<keyword evidence="3" id="KW-1185">Reference proteome</keyword>
<dbReference type="PANTHER" id="PTHR11743">
    <property type="entry name" value="VOLTAGE-DEPENDENT ANION-SELECTIVE CHANNEL"/>
    <property type="match status" value="1"/>
</dbReference>
<evidence type="ECO:0000313" key="3">
    <source>
        <dbReference type="Proteomes" id="UP000886520"/>
    </source>
</evidence>
<gene>
    <name evidence="2" type="ORF">GOP47_0015855</name>
</gene>
<dbReference type="InterPro" id="IPR027246">
    <property type="entry name" value="Porin_Euk/Tom40"/>
</dbReference>
<evidence type="ECO:0000313" key="2">
    <source>
        <dbReference type="EMBL" id="KAI5069554.1"/>
    </source>
</evidence>
<comment type="similarity">
    <text evidence="1">Belongs to the eukaryotic mitochondrial porin (TC 1.B.8.1) family.</text>
</comment>
<accession>A0A9D4UL24</accession>
<dbReference type="EMBL" id="JABFUD020000015">
    <property type="protein sequence ID" value="KAI5069554.1"/>
    <property type="molecule type" value="Genomic_DNA"/>
</dbReference>
<reference evidence="2" key="1">
    <citation type="submission" date="2021-01" db="EMBL/GenBank/DDBJ databases">
        <title>Adiantum capillus-veneris genome.</title>
        <authorList>
            <person name="Fang Y."/>
            <person name="Liao Q."/>
        </authorList>
    </citation>
    <scope>NUCLEOTIDE SEQUENCE</scope>
    <source>
        <strain evidence="2">H3</strain>
        <tissue evidence="2">Leaf</tissue>
    </source>
</reference>
<dbReference type="InterPro" id="IPR001925">
    <property type="entry name" value="Porin_Euk"/>
</dbReference>
<dbReference type="Proteomes" id="UP000886520">
    <property type="component" value="Chromosome 15"/>
</dbReference>
<dbReference type="OrthoDB" id="1878753at2759"/>
<protein>
    <submittedName>
        <fullName evidence="2">Uncharacterized protein</fullName>
    </submittedName>
</protein>
<organism evidence="2 3">
    <name type="scientific">Adiantum capillus-veneris</name>
    <name type="common">Maidenhair fern</name>
    <dbReference type="NCBI Taxonomy" id="13818"/>
    <lineage>
        <taxon>Eukaryota</taxon>
        <taxon>Viridiplantae</taxon>
        <taxon>Streptophyta</taxon>
        <taxon>Embryophyta</taxon>
        <taxon>Tracheophyta</taxon>
        <taxon>Polypodiopsida</taxon>
        <taxon>Polypodiidae</taxon>
        <taxon>Polypodiales</taxon>
        <taxon>Pteridineae</taxon>
        <taxon>Pteridaceae</taxon>
        <taxon>Vittarioideae</taxon>
        <taxon>Adiantum</taxon>
    </lineage>
</organism>
<dbReference type="PANTHER" id="PTHR11743:SF73">
    <property type="entry name" value="PHEROPHORIN DOMAIN-CONTAINING PROTEIN"/>
    <property type="match status" value="1"/>
</dbReference>
<sequence>MATDSNKPVLFRDIGKKAKDLLQKGFTKGHMLFLSHITSTGVTVSTSSIMSEGLMIGTVGSSFQAGRVKSDLSFSTLNQFTAETTYEDLVPGLKLCLSTTRPDAKSLGKAELIYQHDLAAFTSLMKGFNSTPTLECSANLGSAKFSAGGSLSYNSANNLLVNTVAGLGYTASPFSLALLCDLSAGKTVNAYCLHESLIAGL</sequence>
<dbReference type="GO" id="GO:0008308">
    <property type="term" value="F:voltage-gated monoatomic anion channel activity"/>
    <property type="evidence" value="ECO:0007669"/>
    <property type="project" value="InterPro"/>
</dbReference>
<dbReference type="InterPro" id="IPR023614">
    <property type="entry name" value="Porin_dom_sf"/>
</dbReference>